<feature type="domain" description="TATA-binding protein interacting (TIP20)" evidence="6">
    <location>
        <begin position="1047"/>
        <end position="1207"/>
    </location>
</feature>
<dbReference type="Proteomes" id="UP000887575">
    <property type="component" value="Unassembled WGS sequence"/>
</dbReference>
<name>A0AAF3FU91_9BILA</name>
<keyword evidence="4" id="KW-0175">Coiled coil</keyword>
<comment type="similarity">
    <text evidence="1">Belongs to the CAND family.</text>
</comment>
<dbReference type="PANTHER" id="PTHR12696">
    <property type="entry name" value="TIP120"/>
    <property type="match status" value="1"/>
</dbReference>
<keyword evidence="7" id="KW-1185">Reference proteome</keyword>
<evidence type="ECO:0000259" key="6">
    <source>
        <dbReference type="Pfam" id="PF08623"/>
    </source>
</evidence>
<dbReference type="InterPro" id="IPR011989">
    <property type="entry name" value="ARM-like"/>
</dbReference>
<evidence type="ECO:0000256" key="3">
    <source>
        <dbReference type="ARBA" id="ARBA00022786"/>
    </source>
</evidence>
<sequence>MTTTAYEVAGWLEKMDSPDKDFRFMAASDLMSELQKNNLKLDEDSEKKVTRKLLKLLEDKNGEIQNLTVRCLATVVARSKDPQADFVVDSLCTNLTAQKPELRDVSSVALKTVVSELPTGSSQASNIVSRLTPQLSKVLRDNPEIEAGVRMEMLDILADVLFRYGGTIAQHHNFIKDVLLQVLASSTRQAIRKRTINCLGSLCSCCDAEIFEEISAFLLDKLNNSPNEDTVQTLSTAFASLTKANPARFARHLSSVVDILLKFCKQSNDDELKEAVQQTIEVFILRCPSEIAPFVEKIEKVALEFLCHDPNYCGDSDDEGMDGEDEDDDQDFSDDDDVSWKVRRSAAKVIEALIVSRREHMKHSITAFGPILIGRLKEREETVRIDVVRAYISLLRQISTFIPSTPSATGGENKENQVIGYIHFAAGSLSNEQLELLKAIQHQVPTITKAVAKLLKNRSTRTKTIALALLSQLVKTLPGSLSDQFLAILPSVENIFKEKSTTSQMKIDAIQFFSLIFRSHAQECLLPHLRLFVNSVEDAIGDGFYKVASEGLAILDKLIVLMAAKKEADLIDKIYNAALPRLKAVDLDLELKERAIIAAGLFVAFCGNYLQSKVPEIISLLIERSRNEVTRIYAIRALEVVVQSPLKIDLNPSTFSALLPILSESLRKNLQSLKIAILSLLATLFKSYEYPGIESDALVTVLGEIAILIDNDDLLVAKFALRCYALAFAKYPNAAASHVQNVLGQFVKLMKAAVLQGPLLNSALEMIEALVRSNVPGKPHFEDLLDQITAPVYDSQLPRQAFSAISATTAVVASASQNLEQLSEQLANRSSTDAIRLFSLLSLGELGRRCSEVYASNAIKAEPLIMEAFNSQNEDLKSGASYALGGMAVGNLPKFLPFILQQMQESKRQFLLLHAIKEIILCEGQSKESYEAFQQHIVQIWNVLLIHAESAEESTRNVVSECIGKLCVLQPELVGELKKQLNSSSANVRLVVITSIKYMVSVEKKPVDDQLAVWIPNVLALVNEEDLNQRRHVFNTVSCIAHSKPALVRNHLDKIMAVIYHETKVRKELIKEVEMGPFKHQVDNGLDLRKAAFECMFTLLGSCLEKLDVFEFISHLEDGLRDSHHDIRLLAYVNLSKLATLTPAHVMQRLDRICEPLKAQLLFKAKTNAVKQDFDKYDDLKRAAIRTWLILQEMPEGSRQPQLVDIHHTIKGTAELKDMLTAIEKDSQRVYYGDLSMDTN</sequence>
<dbReference type="InterPro" id="IPR013932">
    <property type="entry name" value="TATA-bd_TIP120"/>
</dbReference>
<keyword evidence="3" id="KW-0833">Ubl conjugation pathway</keyword>
<dbReference type="Pfam" id="PF08623">
    <property type="entry name" value="TIP120"/>
    <property type="match status" value="1"/>
</dbReference>
<protein>
    <submittedName>
        <fullName evidence="8">TATA-binding protein interacting (TIP20) domain-containing protein</fullName>
    </submittedName>
</protein>
<dbReference type="Gene3D" id="1.25.10.10">
    <property type="entry name" value="Leucine-rich Repeat Variant"/>
    <property type="match status" value="1"/>
</dbReference>
<evidence type="ECO:0000256" key="2">
    <source>
        <dbReference type="ARBA" id="ARBA00022737"/>
    </source>
</evidence>
<evidence type="ECO:0000256" key="4">
    <source>
        <dbReference type="SAM" id="Coils"/>
    </source>
</evidence>
<proteinExistence type="inferred from homology"/>
<feature type="region of interest" description="Disordered" evidence="5">
    <location>
        <begin position="316"/>
        <end position="337"/>
    </location>
</feature>
<keyword evidence="2" id="KW-0677">Repeat</keyword>
<evidence type="ECO:0000256" key="5">
    <source>
        <dbReference type="SAM" id="MobiDB-lite"/>
    </source>
</evidence>
<dbReference type="Pfam" id="PF25782">
    <property type="entry name" value="TPR_CAND1"/>
    <property type="match status" value="1"/>
</dbReference>
<dbReference type="AlphaFoldDB" id="A0AAF3FU91"/>
<organism evidence="7 8">
    <name type="scientific">Mesorhabditis belari</name>
    <dbReference type="NCBI Taxonomy" id="2138241"/>
    <lineage>
        <taxon>Eukaryota</taxon>
        <taxon>Metazoa</taxon>
        <taxon>Ecdysozoa</taxon>
        <taxon>Nematoda</taxon>
        <taxon>Chromadorea</taxon>
        <taxon>Rhabditida</taxon>
        <taxon>Rhabditina</taxon>
        <taxon>Rhabditomorpha</taxon>
        <taxon>Rhabditoidea</taxon>
        <taxon>Rhabditidae</taxon>
        <taxon>Mesorhabditinae</taxon>
        <taxon>Mesorhabditis</taxon>
    </lineage>
</organism>
<evidence type="ECO:0000313" key="8">
    <source>
        <dbReference type="WBParaSite" id="MBELARI_LOCUS9451"/>
    </source>
</evidence>
<dbReference type="GO" id="GO:0010265">
    <property type="term" value="P:SCF complex assembly"/>
    <property type="evidence" value="ECO:0007669"/>
    <property type="project" value="InterPro"/>
</dbReference>
<reference evidence="8" key="1">
    <citation type="submission" date="2024-02" db="UniProtKB">
        <authorList>
            <consortium name="WormBaseParasite"/>
        </authorList>
    </citation>
    <scope>IDENTIFICATION</scope>
</reference>
<evidence type="ECO:0000256" key="1">
    <source>
        <dbReference type="ARBA" id="ARBA00007657"/>
    </source>
</evidence>
<dbReference type="WBParaSite" id="MBELARI_LOCUS9451">
    <property type="protein sequence ID" value="MBELARI_LOCUS9451"/>
    <property type="gene ID" value="MBELARI_LOCUS9451"/>
</dbReference>
<evidence type="ECO:0000313" key="7">
    <source>
        <dbReference type="Proteomes" id="UP000887575"/>
    </source>
</evidence>
<dbReference type="SUPFAM" id="SSF48371">
    <property type="entry name" value="ARM repeat"/>
    <property type="match status" value="1"/>
</dbReference>
<feature type="coiled-coil region" evidence="4">
    <location>
        <begin position="805"/>
        <end position="832"/>
    </location>
</feature>
<accession>A0AAF3FU91</accession>
<dbReference type="InterPro" id="IPR016024">
    <property type="entry name" value="ARM-type_fold"/>
</dbReference>
<dbReference type="InterPro" id="IPR039852">
    <property type="entry name" value="CAND1/CAND2"/>
</dbReference>